<dbReference type="SUPFAM" id="SSF53187">
    <property type="entry name" value="Zn-dependent exopeptidases"/>
    <property type="match status" value="1"/>
</dbReference>
<accession>A0ABX7W091</accession>
<keyword evidence="6" id="KW-0482">Metalloprotease</keyword>
<evidence type="ECO:0000256" key="6">
    <source>
        <dbReference type="ARBA" id="ARBA00023049"/>
    </source>
</evidence>
<dbReference type="Proteomes" id="UP000665043">
    <property type="component" value="Chromosome"/>
</dbReference>
<evidence type="ECO:0000256" key="7">
    <source>
        <dbReference type="PROSITE-ProRule" id="PRU01379"/>
    </source>
</evidence>
<keyword evidence="5" id="KW-0862">Zinc</keyword>
<dbReference type="CDD" id="cd06229">
    <property type="entry name" value="M14_Endopeptidase_I"/>
    <property type="match status" value="1"/>
</dbReference>
<gene>
    <name evidence="9" type="ORF">ERJ70_13615</name>
</gene>
<evidence type="ECO:0000256" key="1">
    <source>
        <dbReference type="ARBA" id="ARBA00001947"/>
    </source>
</evidence>
<comment type="cofactor">
    <cofactor evidence="1">
        <name>Zn(2+)</name>
        <dbReference type="ChEBI" id="CHEBI:29105"/>
    </cofactor>
</comment>
<organism evidence="9 10">
    <name type="scientific">Sediminibacillus dalangtanensis</name>
    <dbReference type="NCBI Taxonomy" id="2729421"/>
    <lineage>
        <taxon>Bacteria</taxon>
        <taxon>Bacillati</taxon>
        <taxon>Bacillota</taxon>
        <taxon>Bacilli</taxon>
        <taxon>Bacillales</taxon>
        <taxon>Bacillaceae</taxon>
        <taxon>Sediminibacillus</taxon>
    </lineage>
</organism>
<evidence type="ECO:0000259" key="8">
    <source>
        <dbReference type="PROSITE" id="PS52035"/>
    </source>
</evidence>
<dbReference type="InterPro" id="IPR034274">
    <property type="entry name" value="ENP1_M14_CPD"/>
</dbReference>
<dbReference type="EMBL" id="CP046956">
    <property type="protein sequence ID" value="QTN00243.1"/>
    <property type="molecule type" value="Genomic_DNA"/>
</dbReference>
<evidence type="ECO:0000313" key="9">
    <source>
        <dbReference type="EMBL" id="QTN00243.1"/>
    </source>
</evidence>
<proteinExistence type="inferred from homology"/>
<dbReference type="InterPro" id="IPR000834">
    <property type="entry name" value="Peptidase_M14"/>
</dbReference>
<feature type="active site" description="Proton donor/acceptor" evidence="7">
    <location>
        <position position="270"/>
    </location>
</feature>
<reference evidence="9 10" key="1">
    <citation type="submission" date="2019-12" db="EMBL/GenBank/DDBJ databases">
        <title>The whole genome sequencing of a strain isolated from a Mars analog, Dalangtan Playa.</title>
        <authorList>
            <person name="Huang T."/>
        </authorList>
    </citation>
    <scope>NUCLEOTIDE SEQUENCE [LARGE SCALE GENOMIC DNA]</scope>
    <source>
        <strain evidence="9 10">DP4-553-S</strain>
    </source>
</reference>
<keyword evidence="3" id="KW-0645">Protease</keyword>
<feature type="domain" description="Peptidase M14" evidence="8">
    <location>
        <begin position="9"/>
        <end position="303"/>
    </location>
</feature>
<evidence type="ECO:0000256" key="4">
    <source>
        <dbReference type="ARBA" id="ARBA00022801"/>
    </source>
</evidence>
<dbReference type="SMART" id="SM00631">
    <property type="entry name" value="Zn_pept"/>
    <property type="match status" value="1"/>
</dbReference>
<keyword evidence="4" id="KW-0378">Hydrolase</keyword>
<sequence length="310" mass="35233">MTHLITNDFPYTFEKMEADIQELKRDYPDFFQVEIIGESVEGRPLYALKVGTGRAKVLLNGSHHAREWLTSYLLMQMAEAYTQAWSSKENITGFDVRDLLNRASIWFIPMVNPDGVNLVQKGAEATQQPDAVLRFNDYRTDFSGWKANIRGVDLNRQYPAGWETIKPSADSPGPMNYKGPHPLSEPEAKAVYQFTKKHRFHIAAAYHSSGEEIYWKYKIDGNLLAISHEIAKRISEKTSYRLVDPGPDPSGGGYTDWFLTEMKRPAFTPEISPYIGPRPVPVEYYPAIWLQNQSIGLLLAEEASKLLTNP</sequence>
<dbReference type="PROSITE" id="PS52035">
    <property type="entry name" value="PEPTIDASE_M14"/>
    <property type="match status" value="1"/>
</dbReference>
<comment type="similarity">
    <text evidence="2 7">Belongs to the peptidase M14 family.</text>
</comment>
<dbReference type="Pfam" id="PF00246">
    <property type="entry name" value="Peptidase_M14"/>
    <property type="match status" value="1"/>
</dbReference>
<evidence type="ECO:0000313" key="10">
    <source>
        <dbReference type="Proteomes" id="UP000665043"/>
    </source>
</evidence>
<dbReference type="Gene3D" id="3.40.630.10">
    <property type="entry name" value="Zn peptidases"/>
    <property type="match status" value="1"/>
</dbReference>
<dbReference type="PANTHER" id="PTHR11705:SF143">
    <property type="entry name" value="SLL0236 PROTEIN"/>
    <property type="match status" value="1"/>
</dbReference>
<dbReference type="PRINTS" id="PR00765">
    <property type="entry name" value="CRBOXYPTASEA"/>
</dbReference>
<dbReference type="RefSeq" id="WP_209365384.1">
    <property type="nucleotide sequence ID" value="NZ_CP046956.1"/>
</dbReference>
<evidence type="ECO:0000256" key="5">
    <source>
        <dbReference type="ARBA" id="ARBA00022833"/>
    </source>
</evidence>
<evidence type="ECO:0000256" key="2">
    <source>
        <dbReference type="ARBA" id="ARBA00005988"/>
    </source>
</evidence>
<name>A0ABX7W091_9BACI</name>
<keyword evidence="10" id="KW-1185">Reference proteome</keyword>
<dbReference type="PANTHER" id="PTHR11705">
    <property type="entry name" value="PROTEASE FAMILY M14 CARBOXYPEPTIDASE A,B"/>
    <property type="match status" value="1"/>
</dbReference>
<protein>
    <submittedName>
        <fullName evidence="9">Peptidase M14</fullName>
    </submittedName>
</protein>
<evidence type="ECO:0000256" key="3">
    <source>
        <dbReference type="ARBA" id="ARBA00022670"/>
    </source>
</evidence>